<dbReference type="PANTHER" id="PTHR21310">
    <property type="entry name" value="AMINOGLYCOSIDE PHOSPHOTRANSFERASE-RELATED-RELATED"/>
    <property type="match status" value="1"/>
</dbReference>
<dbReference type="InterPro" id="IPR011009">
    <property type="entry name" value="Kinase-like_dom_sf"/>
</dbReference>
<dbReference type="InterPro" id="IPR051678">
    <property type="entry name" value="AGP_Transferase"/>
</dbReference>
<protein>
    <recommendedName>
        <fullName evidence="1">Aminoglycoside phosphotransferase domain-containing protein</fullName>
    </recommendedName>
</protein>
<keyword evidence="3" id="KW-1185">Reference proteome</keyword>
<accession>A0A1Q5TBL3</accession>
<dbReference type="AlphaFoldDB" id="A0A1Q5TBL3"/>
<evidence type="ECO:0000259" key="1">
    <source>
        <dbReference type="Pfam" id="PF01636"/>
    </source>
</evidence>
<proteinExistence type="predicted"/>
<organism evidence="2 3">
    <name type="scientific">Penicillium subrubescens</name>
    <dbReference type="NCBI Taxonomy" id="1316194"/>
    <lineage>
        <taxon>Eukaryota</taxon>
        <taxon>Fungi</taxon>
        <taxon>Dikarya</taxon>
        <taxon>Ascomycota</taxon>
        <taxon>Pezizomycotina</taxon>
        <taxon>Eurotiomycetes</taxon>
        <taxon>Eurotiomycetidae</taxon>
        <taxon>Eurotiales</taxon>
        <taxon>Aspergillaceae</taxon>
        <taxon>Penicillium</taxon>
    </lineage>
</organism>
<sequence length="424" mass="47816">METTIASPGITPKFHPTYGVSLSNEAITSIIECLIPGCNLLSIDPLEHGKSFNNRIYFLQVDVPESTLVYGLNKGTVNNLVLKLNGHFFDQSKSENEVSCLSLLDAFAPEIPSPKVISWSDTTFLVHRVTPEGIPTRREFRLDSKANKKQQGWIIMTLVAGIPLSTLSLDTDKLRAIGEQLADIVFRWRESLPAWQSAGNLECGIPHAKPQGLNFLDVAGLRVASSSKMPGFGITVVEPIMDLLQYYRLKLETRVEKLQELDIFEANRYLITSIRKFITFGLPQLEICKAESTFLFTHYDLSPRNVLISVNPTKITGIVDFEFSGFFPELDEFVNDCVGNEGDWPDALYDAYLGKLEVLGMKTPRKGIKEQLWKEATMLSRLEENIAPWWLENVALGDRAQYLEELRKSEEKVIEAIRSLDREV</sequence>
<dbReference type="InterPro" id="IPR002575">
    <property type="entry name" value="Aminoglycoside_PTrfase"/>
</dbReference>
<dbReference type="Proteomes" id="UP000186955">
    <property type="component" value="Unassembled WGS sequence"/>
</dbReference>
<name>A0A1Q5TBL3_9EURO</name>
<comment type="caution">
    <text evidence="2">The sequence shown here is derived from an EMBL/GenBank/DDBJ whole genome shotgun (WGS) entry which is preliminary data.</text>
</comment>
<reference evidence="2 3" key="1">
    <citation type="submission" date="2016-10" db="EMBL/GenBank/DDBJ databases">
        <title>Genome sequence of the ascomycete fungus Penicillium subrubescens.</title>
        <authorList>
            <person name="De Vries R.P."/>
            <person name="Peng M."/>
            <person name="Dilokpimol A."/>
            <person name="Hilden K."/>
            <person name="Makela M.R."/>
            <person name="Grigoriev I."/>
            <person name="Riley R."/>
            <person name="Granchi Z."/>
        </authorList>
    </citation>
    <scope>NUCLEOTIDE SEQUENCE [LARGE SCALE GENOMIC DNA]</scope>
    <source>
        <strain evidence="2 3">CBS 132785</strain>
    </source>
</reference>
<dbReference type="EMBL" id="MNBE01000688">
    <property type="protein sequence ID" value="OKO97634.1"/>
    <property type="molecule type" value="Genomic_DNA"/>
</dbReference>
<evidence type="ECO:0000313" key="3">
    <source>
        <dbReference type="Proteomes" id="UP000186955"/>
    </source>
</evidence>
<feature type="domain" description="Aminoglycoside phosphotransferase" evidence="1">
    <location>
        <begin position="74"/>
        <end position="337"/>
    </location>
</feature>
<evidence type="ECO:0000313" key="2">
    <source>
        <dbReference type="EMBL" id="OKO97634.1"/>
    </source>
</evidence>
<dbReference type="OrthoDB" id="2906425at2759"/>
<dbReference type="Pfam" id="PF01636">
    <property type="entry name" value="APH"/>
    <property type="match status" value="1"/>
</dbReference>
<dbReference type="SUPFAM" id="SSF56112">
    <property type="entry name" value="Protein kinase-like (PK-like)"/>
    <property type="match status" value="1"/>
</dbReference>
<gene>
    <name evidence="2" type="ORF">PENSUB_9925</name>
</gene>
<dbReference type="PANTHER" id="PTHR21310:SF15">
    <property type="entry name" value="AMINOGLYCOSIDE PHOSPHOTRANSFERASE DOMAIN-CONTAINING PROTEIN"/>
    <property type="match status" value="1"/>
</dbReference>